<evidence type="ECO:0000256" key="1">
    <source>
        <dbReference type="ARBA" id="ARBA00022741"/>
    </source>
</evidence>
<dbReference type="GO" id="GO:0016887">
    <property type="term" value="F:ATP hydrolysis activity"/>
    <property type="evidence" value="ECO:0007669"/>
    <property type="project" value="TreeGrafter"/>
</dbReference>
<keyword evidence="4" id="KW-0132">Cell division</keyword>
<organism evidence="3 5">
    <name type="scientific">Budvicia aquatica</name>
    <dbReference type="NCBI Taxonomy" id="82979"/>
    <lineage>
        <taxon>Bacteria</taxon>
        <taxon>Pseudomonadati</taxon>
        <taxon>Pseudomonadota</taxon>
        <taxon>Gammaproteobacteria</taxon>
        <taxon>Enterobacterales</taxon>
        <taxon>Budviciaceae</taxon>
        <taxon>Budvicia</taxon>
    </lineage>
</organism>
<dbReference type="GO" id="GO:0051782">
    <property type="term" value="P:negative regulation of cell division"/>
    <property type="evidence" value="ECO:0007669"/>
    <property type="project" value="TreeGrafter"/>
</dbReference>
<dbReference type="InterPro" id="IPR017746">
    <property type="entry name" value="Cellulose_synthase_operon_BcsQ"/>
</dbReference>
<dbReference type="Pfam" id="PF06564">
    <property type="entry name" value="CBP_BcsQ"/>
    <property type="match status" value="1"/>
</dbReference>
<name>A0A2C6CMZ4_9GAMM</name>
<reference evidence="3" key="2">
    <citation type="submission" date="2017-09" db="EMBL/GenBank/DDBJ databases">
        <title>FDA dAtabase for Regulatory Grade micrObial Sequences (FDA-ARGOS): Supporting development and validation of Infectious Disease Dx tests.</title>
        <authorList>
            <person name="Minogue T."/>
            <person name="Wolcott M."/>
            <person name="Wasieloski L."/>
            <person name="Aguilar W."/>
            <person name="Moore D."/>
            <person name="Tallon L.J."/>
            <person name="Sadzewicz L."/>
            <person name="Ott S."/>
            <person name="Zhao X."/>
            <person name="Nagaraj S."/>
            <person name="Vavikolanu K."/>
            <person name="Aluvathingal J."/>
            <person name="Nadendla S."/>
            <person name="Sichtig H."/>
        </authorList>
    </citation>
    <scope>NUCLEOTIDE SEQUENCE</scope>
    <source>
        <strain evidence="3">FDAARGOS_387</strain>
    </source>
</reference>
<dbReference type="SUPFAM" id="SSF52540">
    <property type="entry name" value="P-loop containing nucleoside triphosphate hydrolases"/>
    <property type="match status" value="1"/>
</dbReference>
<evidence type="ECO:0000313" key="4">
    <source>
        <dbReference type="EMBL" id="VFS45788.1"/>
    </source>
</evidence>
<dbReference type="Gene3D" id="3.40.50.300">
    <property type="entry name" value="P-loop containing nucleotide triphosphate hydrolases"/>
    <property type="match status" value="1"/>
</dbReference>
<dbReference type="AlphaFoldDB" id="A0A2C6CMZ4"/>
<dbReference type="EMBL" id="PDDX01000001">
    <property type="protein sequence ID" value="PHI28029.1"/>
    <property type="molecule type" value="Genomic_DNA"/>
</dbReference>
<evidence type="ECO:0000313" key="5">
    <source>
        <dbReference type="Proteomes" id="UP000224974"/>
    </source>
</evidence>
<dbReference type="GO" id="GO:0005829">
    <property type="term" value="C:cytosol"/>
    <property type="evidence" value="ECO:0007669"/>
    <property type="project" value="TreeGrafter"/>
</dbReference>
<dbReference type="Proteomes" id="UP000373449">
    <property type="component" value="Unassembled WGS sequence"/>
</dbReference>
<dbReference type="PANTHER" id="PTHR43384">
    <property type="entry name" value="SEPTUM SITE-DETERMINING PROTEIN MIND HOMOLOG, CHLOROPLASTIC-RELATED"/>
    <property type="match status" value="1"/>
</dbReference>
<accession>A0A2C6CMZ4</accession>
<dbReference type="NCBIfam" id="TIGR03371">
    <property type="entry name" value="cellulose_yhjQ"/>
    <property type="match status" value="1"/>
</dbReference>
<dbReference type="GO" id="GO:0009898">
    <property type="term" value="C:cytoplasmic side of plasma membrane"/>
    <property type="evidence" value="ECO:0007669"/>
    <property type="project" value="TreeGrafter"/>
</dbReference>
<protein>
    <submittedName>
        <fullName evidence="4">Cell division protein</fullName>
    </submittedName>
    <submittedName>
        <fullName evidence="3">Cellulose synthase operon protein YhjQ</fullName>
    </submittedName>
</protein>
<evidence type="ECO:0000313" key="6">
    <source>
        <dbReference type="Proteomes" id="UP000373449"/>
    </source>
</evidence>
<dbReference type="OrthoDB" id="5288747at2"/>
<dbReference type="InterPro" id="IPR027417">
    <property type="entry name" value="P-loop_NTPase"/>
</dbReference>
<evidence type="ECO:0000256" key="2">
    <source>
        <dbReference type="ARBA" id="ARBA00022840"/>
    </source>
</evidence>
<reference evidence="5" key="1">
    <citation type="submission" date="2017-09" db="EMBL/GenBank/DDBJ databases">
        <title>FDA dAtabase for Regulatory Grade micrObial Sequences (FDA-ARGOS): Supporting development and validation of Infectious Disease Dx tests.</title>
        <authorList>
            <person name="Minogue T."/>
            <person name="Wolcott M."/>
            <person name="Wasieloski L."/>
            <person name="Aguilar W."/>
            <person name="Moore D."/>
            <person name="Tallon L."/>
            <person name="Sadzewicz L."/>
            <person name="Ott S."/>
            <person name="Zhao X."/>
            <person name="Nagaraj S."/>
            <person name="Vavikolanu K."/>
            <person name="Aluvathingal J."/>
            <person name="Nadendla S."/>
            <person name="Sichtig H."/>
        </authorList>
    </citation>
    <scope>NUCLEOTIDE SEQUENCE [LARGE SCALE GENOMIC DNA]</scope>
    <source>
        <strain evidence="5">FDAARGOS_387</strain>
    </source>
</reference>
<keyword evidence="2" id="KW-0067">ATP-binding</keyword>
<dbReference type="GO" id="GO:0051301">
    <property type="term" value="P:cell division"/>
    <property type="evidence" value="ECO:0007669"/>
    <property type="project" value="UniProtKB-KW"/>
</dbReference>
<proteinExistence type="predicted"/>
<keyword evidence="4" id="KW-0131">Cell cycle</keyword>
<dbReference type="EMBL" id="CAADJA010000002">
    <property type="protein sequence ID" value="VFS45788.1"/>
    <property type="molecule type" value="Genomic_DNA"/>
</dbReference>
<gene>
    <name evidence="3" type="primary">yhjQ</name>
    <name evidence="3" type="ORF">CRN84_01050</name>
    <name evidence="4" type="ORF">NCTC12282_00672</name>
</gene>
<keyword evidence="1" id="KW-0547">Nucleotide-binding</keyword>
<dbReference type="InterPro" id="IPR050625">
    <property type="entry name" value="ParA/MinD_ATPase"/>
</dbReference>
<evidence type="ECO:0000313" key="3">
    <source>
        <dbReference type="EMBL" id="PHI28029.1"/>
    </source>
</evidence>
<dbReference type="GO" id="GO:0005524">
    <property type="term" value="F:ATP binding"/>
    <property type="evidence" value="ECO:0007669"/>
    <property type="project" value="UniProtKB-KW"/>
</dbReference>
<sequence>MTTMAIQGIRGGCGSTSVTASLAWSLAQAGQSVLVIDFSRENLLRLYFDMPYDNKYGWMINNSQDKQHNGVINYADNLDYLPFGLLDEETIEICVSELLSQIKDRGVKYPEQLSGLFSDRYQWILIDLPSTRCPLINLGQLLADIHLCILNPDVACDVLLQQRILPNDSYFLLNRFSPTSLIQQDIHHVWQQRLVGLIPMVIHADEAMSESLAVKKPVGQYQPESLIAEEFNRLAQWCLSFEYGNED</sequence>
<dbReference type="STRING" id="1111728.GCA_000427805_04767"/>
<dbReference type="RefSeq" id="WP_029093953.1">
    <property type="nucleotide sequence ID" value="NZ_CAADJA010000002.1"/>
</dbReference>
<dbReference type="Proteomes" id="UP000224974">
    <property type="component" value="Unassembled WGS sequence"/>
</dbReference>
<reference evidence="4 6" key="3">
    <citation type="submission" date="2019-03" db="EMBL/GenBank/DDBJ databases">
        <authorList>
            <consortium name="Pathogen Informatics"/>
        </authorList>
    </citation>
    <scope>NUCLEOTIDE SEQUENCE [LARGE SCALE GENOMIC DNA]</scope>
    <source>
        <strain evidence="4 6">NCTC12282</strain>
    </source>
</reference>
<keyword evidence="5" id="KW-1185">Reference proteome</keyword>
<dbReference type="PANTHER" id="PTHR43384:SF4">
    <property type="entry name" value="CELLULOSE BIOSYNTHESIS PROTEIN BCSQ-RELATED"/>
    <property type="match status" value="1"/>
</dbReference>